<name>A0ABQ7S7M0_9ACAR</name>
<protein>
    <submittedName>
        <fullName evidence="10">C-1-tetrahydrofolate synthase, cytoplasmic</fullName>
    </submittedName>
</protein>
<keyword evidence="2" id="KW-0554">One-carbon metabolism</keyword>
<organism evidence="10 11">
    <name type="scientific">Fragariocoptes setiger</name>
    <dbReference type="NCBI Taxonomy" id="1670756"/>
    <lineage>
        <taxon>Eukaryota</taxon>
        <taxon>Metazoa</taxon>
        <taxon>Ecdysozoa</taxon>
        <taxon>Arthropoda</taxon>
        <taxon>Chelicerata</taxon>
        <taxon>Arachnida</taxon>
        <taxon>Acari</taxon>
        <taxon>Acariformes</taxon>
        <taxon>Trombidiformes</taxon>
        <taxon>Prostigmata</taxon>
        <taxon>Eupodina</taxon>
        <taxon>Eriophyoidea</taxon>
        <taxon>Phytoptidae</taxon>
        <taxon>Fragariocoptes</taxon>
    </lineage>
</organism>
<dbReference type="InterPro" id="IPR046346">
    <property type="entry name" value="Aminoacid_DH-like_N_sf"/>
</dbReference>
<dbReference type="InterPro" id="IPR020867">
    <property type="entry name" value="THF_DH/CycHdrlase_CS"/>
</dbReference>
<dbReference type="PANTHER" id="PTHR48099:SF5">
    <property type="entry name" value="C-1-TETRAHYDROFOLATE SYNTHASE, CYTOPLASMIC"/>
    <property type="match status" value="1"/>
</dbReference>
<accession>A0ABQ7S7M0</accession>
<dbReference type="InterPro" id="IPR000672">
    <property type="entry name" value="THF_DH/CycHdrlase"/>
</dbReference>
<keyword evidence="5" id="KW-0560">Oxidoreductase</keyword>
<dbReference type="PROSITE" id="PS00767">
    <property type="entry name" value="THF_DHG_CYH_2"/>
    <property type="match status" value="1"/>
</dbReference>
<dbReference type="PANTHER" id="PTHR48099">
    <property type="entry name" value="C-1-TETRAHYDROFOLATE SYNTHASE, CYTOPLASMIC-RELATED"/>
    <property type="match status" value="1"/>
</dbReference>
<keyword evidence="3" id="KW-0378">Hydrolase</keyword>
<evidence type="ECO:0000256" key="1">
    <source>
        <dbReference type="ARBA" id="ARBA00004777"/>
    </source>
</evidence>
<dbReference type="CDD" id="cd01080">
    <property type="entry name" value="NAD_bind_m-THF_DH_Cyclohyd"/>
    <property type="match status" value="1"/>
</dbReference>
<dbReference type="HAMAP" id="MF_01576">
    <property type="entry name" value="THF_DHG_CYH"/>
    <property type="match status" value="1"/>
</dbReference>
<keyword evidence="6" id="KW-0511">Multifunctional enzyme</keyword>
<comment type="pathway">
    <text evidence="1">One-carbon metabolism; tetrahydrofolate interconversion.</text>
</comment>
<evidence type="ECO:0000259" key="9">
    <source>
        <dbReference type="Pfam" id="PF02882"/>
    </source>
</evidence>
<evidence type="ECO:0000256" key="3">
    <source>
        <dbReference type="ARBA" id="ARBA00022801"/>
    </source>
</evidence>
<dbReference type="SUPFAM" id="SSF53223">
    <property type="entry name" value="Aminoacid dehydrogenase-like, N-terminal domain"/>
    <property type="match status" value="1"/>
</dbReference>
<keyword evidence="11" id="KW-1185">Reference proteome</keyword>
<comment type="catalytic activity">
    <reaction evidence="7">
        <text>(6R)-5,10-methenyltetrahydrofolate + H2O = (6R)-10-formyltetrahydrofolate + H(+)</text>
        <dbReference type="Rhea" id="RHEA:23700"/>
        <dbReference type="ChEBI" id="CHEBI:15377"/>
        <dbReference type="ChEBI" id="CHEBI:15378"/>
        <dbReference type="ChEBI" id="CHEBI:57455"/>
        <dbReference type="ChEBI" id="CHEBI:195366"/>
        <dbReference type="EC" id="3.5.4.9"/>
    </reaction>
</comment>
<feature type="domain" description="Tetrahydrofolate dehydrogenase/cyclohydrolase catalytic" evidence="8">
    <location>
        <begin position="5"/>
        <end position="118"/>
    </location>
</feature>
<dbReference type="Pfam" id="PF00763">
    <property type="entry name" value="THF_DHG_CYH"/>
    <property type="match status" value="1"/>
</dbReference>
<evidence type="ECO:0000259" key="8">
    <source>
        <dbReference type="Pfam" id="PF00763"/>
    </source>
</evidence>
<evidence type="ECO:0000313" key="10">
    <source>
        <dbReference type="EMBL" id="KAG9509425.1"/>
    </source>
</evidence>
<keyword evidence="4" id="KW-0521">NADP</keyword>
<gene>
    <name evidence="10" type="primary">pug</name>
    <name evidence="10" type="ORF">GZH46_02059</name>
</gene>
<dbReference type="EMBL" id="JAIFTH010000484">
    <property type="protein sequence ID" value="KAG9509425.1"/>
    <property type="molecule type" value="Genomic_DNA"/>
</dbReference>
<dbReference type="InterPro" id="IPR020631">
    <property type="entry name" value="THF_DH/CycHdrlase_NAD-bd_dom"/>
</dbReference>
<dbReference type="SUPFAM" id="SSF51735">
    <property type="entry name" value="NAD(P)-binding Rossmann-fold domains"/>
    <property type="match status" value="1"/>
</dbReference>
<dbReference type="Gene3D" id="3.40.50.720">
    <property type="entry name" value="NAD(P)-binding Rossmann-like Domain"/>
    <property type="match status" value="1"/>
</dbReference>
<proteinExistence type="inferred from homology"/>
<comment type="caution">
    <text evidence="10">The sequence shown here is derived from an EMBL/GenBank/DDBJ whole genome shotgun (WGS) entry which is preliminary data.</text>
</comment>
<feature type="non-terminal residue" evidence="10">
    <location>
        <position position="1"/>
    </location>
</feature>
<evidence type="ECO:0000256" key="2">
    <source>
        <dbReference type="ARBA" id="ARBA00022563"/>
    </source>
</evidence>
<dbReference type="PRINTS" id="PR00085">
    <property type="entry name" value="THFDHDRGNASE"/>
</dbReference>
<sequence length="295" mass="31655">MAKILSGKEASDDIKSCLKAKVYELGIKPKLAIVQVGDREDSNVYIRMKIQFAESIGATAVHKKLSRDISEQELEQTIRDLNEDDDVHGIITQLPFDTAANIDADKITNIIDPTKDVDGLTVINAGHLLHGTLTGQPFIPCTPKGCLDLIQRSGIELKGTRSVVIGRSKIVGSPMAQLLVWQNSTVTVCHSHTKNIEAICREADILVVAVGRPKMVKASWLKRGAVVIDCGINSIPDATRKSGSRLVGDVDYDECLPVAGAITPVPGGVGPMTVAMLIANTVESASRRVNAKNSD</sequence>
<feature type="domain" description="Tetrahydrofolate dehydrogenase/cyclohydrolase NAD(P)-binding" evidence="9">
    <location>
        <begin position="140"/>
        <end position="288"/>
    </location>
</feature>
<evidence type="ECO:0000256" key="5">
    <source>
        <dbReference type="ARBA" id="ARBA00023002"/>
    </source>
</evidence>
<dbReference type="Proteomes" id="UP000825002">
    <property type="component" value="Unassembled WGS sequence"/>
</dbReference>
<evidence type="ECO:0000313" key="11">
    <source>
        <dbReference type="Proteomes" id="UP000825002"/>
    </source>
</evidence>
<reference evidence="10 11" key="1">
    <citation type="submission" date="2020-10" db="EMBL/GenBank/DDBJ databases">
        <authorList>
            <person name="Klimov P.B."/>
            <person name="Dyachkov S.M."/>
            <person name="Chetverikov P.E."/>
        </authorList>
    </citation>
    <scope>NUCLEOTIDE SEQUENCE [LARGE SCALE GENOMIC DNA]</scope>
    <source>
        <strain evidence="10">BMOC 18-1129-001#AD2665</strain>
        <tissue evidence="10">Entire mites</tissue>
    </source>
</reference>
<dbReference type="Pfam" id="PF02882">
    <property type="entry name" value="THF_DHG_CYH_C"/>
    <property type="match status" value="1"/>
</dbReference>
<evidence type="ECO:0000256" key="4">
    <source>
        <dbReference type="ARBA" id="ARBA00022857"/>
    </source>
</evidence>
<dbReference type="InterPro" id="IPR020630">
    <property type="entry name" value="THF_DH/CycHdrlase_cat_dom"/>
</dbReference>
<dbReference type="Gene3D" id="3.40.50.10860">
    <property type="entry name" value="Leucine Dehydrogenase, chain A, domain 1"/>
    <property type="match status" value="1"/>
</dbReference>
<evidence type="ECO:0000256" key="6">
    <source>
        <dbReference type="ARBA" id="ARBA00023268"/>
    </source>
</evidence>
<dbReference type="InterPro" id="IPR036291">
    <property type="entry name" value="NAD(P)-bd_dom_sf"/>
</dbReference>
<evidence type="ECO:0000256" key="7">
    <source>
        <dbReference type="ARBA" id="ARBA00036357"/>
    </source>
</evidence>